<evidence type="ECO:0000256" key="10">
    <source>
        <dbReference type="ARBA" id="ARBA00022840"/>
    </source>
</evidence>
<dbReference type="GO" id="GO:0046872">
    <property type="term" value="F:metal ion binding"/>
    <property type="evidence" value="ECO:0007669"/>
    <property type="project" value="UniProtKB-KW"/>
</dbReference>
<dbReference type="GO" id="GO:0035556">
    <property type="term" value="P:intracellular signal transduction"/>
    <property type="evidence" value="ECO:0007669"/>
    <property type="project" value="InterPro"/>
</dbReference>
<comment type="similarity">
    <text evidence="17 19">Belongs to the adenylyl cyclase class-4/guanylyl cyclase family.</text>
</comment>
<feature type="transmembrane region" description="Helical" evidence="21">
    <location>
        <begin position="130"/>
        <end position="150"/>
    </location>
</feature>
<evidence type="ECO:0000256" key="2">
    <source>
        <dbReference type="ARBA" id="ARBA00001936"/>
    </source>
</evidence>
<feature type="transmembrane region" description="Helical" evidence="21">
    <location>
        <begin position="640"/>
        <end position="662"/>
    </location>
</feature>
<gene>
    <name evidence="23" type="ORF">KP79_PYT19026</name>
</gene>
<accession>A0A210PVG6</accession>
<evidence type="ECO:0000256" key="20">
    <source>
        <dbReference type="SAM" id="MobiDB-lite"/>
    </source>
</evidence>
<keyword evidence="9 17" id="KW-0547">Nucleotide-binding</keyword>
<dbReference type="PIRSF" id="PIRSF039050">
    <property type="entry name" value="Ade_cyc"/>
    <property type="match status" value="1"/>
</dbReference>
<feature type="transmembrane region" description="Helical" evidence="21">
    <location>
        <begin position="805"/>
        <end position="826"/>
    </location>
</feature>
<feature type="transmembrane region" description="Helical" evidence="21">
    <location>
        <begin position="156"/>
        <end position="175"/>
    </location>
</feature>
<comment type="function">
    <text evidence="17">Catalyzes the formation of the signaling molecule cAMP in response to G-protein signaling.</text>
</comment>
<dbReference type="GO" id="GO:0007189">
    <property type="term" value="P:adenylate cyclase-activating G protein-coupled receptor signaling pathway"/>
    <property type="evidence" value="ECO:0007669"/>
    <property type="project" value="TreeGrafter"/>
</dbReference>
<comment type="cofactor">
    <cofactor evidence="3 17">
        <name>Mg(2+)</name>
        <dbReference type="ChEBI" id="CHEBI:18420"/>
    </cofactor>
</comment>
<dbReference type="Pfam" id="PF00211">
    <property type="entry name" value="Guanylate_cyc"/>
    <property type="match status" value="2"/>
</dbReference>
<dbReference type="EC" id="4.6.1.1" evidence="5 17"/>
<feature type="binding site" evidence="18">
    <location>
        <begin position="362"/>
        <end position="367"/>
    </location>
    <ligand>
        <name>ATP</name>
        <dbReference type="ChEBI" id="CHEBI:30616"/>
    </ligand>
</feature>
<evidence type="ECO:0000256" key="1">
    <source>
        <dbReference type="ARBA" id="ARBA00001593"/>
    </source>
</evidence>
<feature type="transmembrane region" description="Helical" evidence="21">
    <location>
        <begin position="846"/>
        <end position="867"/>
    </location>
</feature>
<evidence type="ECO:0000256" key="19">
    <source>
        <dbReference type="RuleBase" id="RU000405"/>
    </source>
</evidence>
<dbReference type="Pfam" id="PF16214">
    <property type="entry name" value="AC_N"/>
    <property type="match status" value="1"/>
</dbReference>
<comment type="cofactor">
    <cofactor evidence="2">
        <name>Mn(2+)</name>
        <dbReference type="ChEBI" id="CHEBI:29035"/>
    </cofactor>
</comment>
<evidence type="ECO:0000256" key="6">
    <source>
        <dbReference type="ARBA" id="ARBA00022692"/>
    </source>
</evidence>
<organism evidence="23 24">
    <name type="scientific">Mizuhopecten yessoensis</name>
    <name type="common">Japanese scallop</name>
    <name type="synonym">Patinopecten yessoensis</name>
    <dbReference type="NCBI Taxonomy" id="6573"/>
    <lineage>
        <taxon>Eukaryota</taxon>
        <taxon>Metazoa</taxon>
        <taxon>Spiralia</taxon>
        <taxon>Lophotrochozoa</taxon>
        <taxon>Mollusca</taxon>
        <taxon>Bivalvia</taxon>
        <taxon>Autobranchia</taxon>
        <taxon>Pteriomorphia</taxon>
        <taxon>Pectinida</taxon>
        <taxon>Pectinoidea</taxon>
        <taxon>Pectinidae</taxon>
        <taxon>Mizuhopecten</taxon>
    </lineage>
</organism>
<dbReference type="Gene3D" id="3.30.70.1230">
    <property type="entry name" value="Nucleotide cyclase"/>
    <property type="match status" value="2"/>
</dbReference>
<keyword evidence="8" id="KW-0677">Repeat</keyword>
<keyword evidence="11 17" id="KW-0460">Magnesium</keyword>
<keyword evidence="10 17" id="KW-0067">ATP-binding</keyword>
<feature type="binding site" evidence="18">
    <location>
        <position position="988"/>
    </location>
    <ligand>
        <name>ATP</name>
        <dbReference type="ChEBI" id="CHEBI:30616"/>
    </ligand>
</feature>
<evidence type="ECO:0000256" key="16">
    <source>
        <dbReference type="ARBA" id="ARBA00023239"/>
    </source>
</evidence>
<dbReference type="EMBL" id="NEDP02005461">
    <property type="protein sequence ID" value="OWF40483.1"/>
    <property type="molecule type" value="Genomic_DNA"/>
</dbReference>
<evidence type="ECO:0000256" key="4">
    <source>
        <dbReference type="ARBA" id="ARBA00004141"/>
    </source>
</evidence>
<dbReference type="OrthoDB" id="2107370at2759"/>
<dbReference type="FunFam" id="3.30.70.1230:FF:000001">
    <property type="entry name" value="Adenylate cyclase"/>
    <property type="match status" value="1"/>
</dbReference>
<evidence type="ECO:0000256" key="5">
    <source>
        <dbReference type="ARBA" id="ARBA00012201"/>
    </source>
</evidence>
<dbReference type="Proteomes" id="UP000242188">
    <property type="component" value="Unassembled WGS sequence"/>
</dbReference>
<dbReference type="InterPro" id="IPR032628">
    <property type="entry name" value="AC_N"/>
</dbReference>
<comment type="subcellular location">
    <subcellularLocation>
        <location evidence="4">Membrane</location>
        <topology evidence="4">Multi-pass membrane protein</topology>
    </subcellularLocation>
</comment>
<comment type="catalytic activity">
    <reaction evidence="1 17">
        <text>ATP = 3',5'-cyclic AMP + diphosphate</text>
        <dbReference type="Rhea" id="RHEA:15389"/>
        <dbReference type="ChEBI" id="CHEBI:30616"/>
        <dbReference type="ChEBI" id="CHEBI:33019"/>
        <dbReference type="ChEBI" id="CHEBI:58165"/>
        <dbReference type="EC" id="4.6.1.1"/>
    </reaction>
</comment>
<dbReference type="SMART" id="SM00044">
    <property type="entry name" value="CYCc"/>
    <property type="match status" value="2"/>
</dbReference>
<evidence type="ECO:0000313" key="23">
    <source>
        <dbReference type="EMBL" id="OWF40483.1"/>
    </source>
</evidence>
<keyword evidence="14 17" id="KW-0472">Membrane</keyword>
<feature type="binding site" evidence="18">
    <location>
        <position position="1108"/>
    </location>
    <ligand>
        <name>ATP</name>
        <dbReference type="ChEBI" id="CHEBI:30616"/>
    </ligand>
</feature>
<dbReference type="InterPro" id="IPR018297">
    <property type="entry name" value="A/G_cyclase_CS"/>
</dbReference>
<feature type="transmembrane region" description="Helical" evidence="21">
    <location>
        <begin position="187"/>
        <end position="204"/>
    </location>
</feature>
<keyword evidence="12 21" id="KW-1133">Transmembrane helix</keyword>
<comment type="caution">
    <text evidence="23">The sequence shown here is derived from an EMBL/GenBank/DDBJ whole genome shotgun (WGS) entry which is preliminary data.</text>
</comment>
<dbReference type="PANTHER" id="PTHR45627:SF16">
    <property type="entry name" value="ADENYLATE CYCLASE"/>
    <property type="match status" value="1"/>
</dbReference>
<evidence type="ECO:0000256" key="17">
    <source>
        <dbReference type="PIRNR" id="PIRNR039050"/>
    </source>
</evidence>
<evidence type="ECO:0000256" key="12">
    <source>
        <dbReference type="ARBA" id="ARBA00022989"/>
    </source>
</evidence>
<evidence type="ECO:0000256" key="15">
    <source>
        <dbReference type="ARBA" id="ARBA00023180"/>
    </source>
</evidence>
<dbReference type="CDD" id="cd07302">
    <property type="entry name" value="CHD"/>
    <property type="match status" value="2"/>
</dbReference>
<dbReference type="GO" id="GO:0006171">
    <property type="term" value="P:cAMP biosynthetic process"/>
    <property type="evidence" value="ECO:0007669"/>
    <property type="project" value="UniProtKB-KW"/>
</dbReference>
<keyword evidence="13 17" id="KW-0115">cAMP biosynthesis</keyword>
<feature type="region of interest" description="Disordered" evidence="20">
    <location>
        <begin position="33"/>
        <end position="63"/>
    </location>
</feature>
<evidence type="ECO:0000313" key="24">
    <source>
        <dbReference type="Proteomes" id="UP000242188"/>
    </source>
</evidence>
<dbReference type="Pfam" id="PF06327">
    <property type="entry name" value="Adcy_cons_dom"/>
    <property type="match status" value="1"/>
</dbReference>
<feature type="transmembrane region" description="Helical" evidence="21">
    <location>
        <begin position="705"/>
        <end position="729"/>
    </location>
</feature>
<dbReference type="AlphaFoldDB" id="A0A210PVG6"/>
<evidence type="ECO:0000256" key="13">
    <source>
        <dbReference type="ARBA" id="ARBA00022998"/>
    </source>
</evidence>
<evidence type="ECO:0000256" key="21">
    <source>
        <dbReference type="SAM" id="Phobius"/>
    </source>
</evidence>
<evidence type="ECO:0000256" key="9">
    <source>
        <dbReference type="ARBA" id="ARBA00022741"/>
    </source>
</evidence>
<dbReference type="PROSITE" id="PS50125">
    <property type="entry name" value="GUANYLATE_CYCLASE_2"/>
    <property type="match status" value="2"/>
</dbReference>
<dbReference type="InterPro" id="IPR029787">
    <property type="entry name" value="Nucleotide_cyclase"/>
</dbReference>
<evidence type="ECO:0000259" key="22">
    <source>
        <dbReference type="PROSITE" id="PS50125"/>
    </source>
</evidence>
<evidence type="ECO:0000256" key="14">
    <source>
        <dbReference type="ARBA" id="ARBA00023136"/>
    </source>
</evidence>
<dbReference type="GO" id="GO:0004016">
    <property type="term" value="F:adenylate cyclase activity"/>
    <property type="evidence" value="ECO:0007669"/>
    <property type="project" value="UniProtKB-EC"/>
</dbReference>
<dbReference type="STRING" id="6573.A0A210PVG6"/>
<dbReference type="PROSITE" id="PS00452">
    <property type="entry name" value="GUANYLATE_CYCLASE_1"/>
    <property type="match status" value="2"/>
</dbReference>
<feature type="region of interest" description="Disordered" evidence="20">
    <location>
        <begin position="536"/>
        <end position="567"/>
    </location>
</feature>
<dbReference type="InterPro" id="IPR001054">
    <property type="entry name" value="A/G_cyclase"/>
</dbReference>
<evidence type="ECO:0000256" key="18">
    <source>
        <dbReference type="PIRSR" id="PIRSR039050-50"/>
    </source>
</evidence>
<name>A0A210PVG6_MIZYE</name>
<evidence type="ECO:0000256" key="3">
    <source>
        <dbReference type="ARBA" id="ARBA00001946"/>
    </source>
</evidence>
<dbReference type="SUPFAM" id="SSF55073">
    <property type="entry name" value="Nucleotide cyclase"/>
    <property type="match status" value="2"/>
</dbReference>
<feature type="binding site" evidence="18">
    <location>
        <begin position="1061"/>
        <end position="1063"/>
    </location>
    <ligand>
        <name>ATP</name>
        <dbReference type="ChEBI" id="CHEBI:30616"/>
    </ligand>
</feature>
<reference evidence="23 24" key="1">
    <citation type="journal article" date="2017" name="Nat. Ecol. Evol.">
        <title>Scallop genome provides insights into evolution of bilaterian karyotype and development.</title>
        <authorList>
            <person name="Wang S."/>
            <person name="Zhang J."/>
            <person name="Jiao W."/>
            <person name="Li J."/>
            <person name="Xun X."/>
            <person name="Sun Y."/>
            <person name="Guo X."/>
            <person name="Huan P."/>
            <person name="Dong B."/>
            <person name="Zhang L."/>
            <person name="Hu X."/>
            <person name="Sun X."/>
            <person name="Wang J."/>
            <person name="Zhao C."/>
            <person name="Wang Y."/>
            <person name="Wang D."/>
            <person name="Huang X."/>
            <person name="Wang R."/>
            <person name="Lv J."/>
            <person name="Li Y."/>
            <person name="Zhang Z."/>
            <person name="Liu B."/>
            <person name="Lu W."/>
            <person name="Hui Y."/>
            <person name="Liang J."/>
            <person name="Zhou Z."/>
            <person name="Hou R."/>
            <person name="Li X."/>
            <person name="Liu Y."/>
            <person name="Li H."/>
            <person name="Ning X."/>
            <person name="Lin Y."/>
            <person name="Zhao L."/>
            <person name="Xing Q."/>
            <person name="Dou J."/>
            <person name="Li Y."/>
            <person name="Mao J."/>
            <person name="Guo H."/>
            <person name="Dou H."/>
            <person name="Li T."/>
            <person name="Mu C."/>
            <person name="Jiang W."/>
            <person name="Fu Q."/>
            <person name="Fu X."/>
            <person name="Miao Y."/>
            <person name="Liu J."/>
            <person name="Yu Q."/>
            <person name="Li R."/>
            <person name="Liao H."/>
            <person name="Li X."/>
            <person name="Kong Y."/>
            <person name="Jiang Z."/>
            <person name="Chourrout D."/>
            <person name="Li R."/>
            <person name="Bao Z."/>
        </authorList>
    </citation>
    <scope>NUCLEOTIDE SEQUENCE [LARGE SCALE GENOMIC DNA]</scope>
    <source>
        <strain evidence="23 24">PY_sf001</strain>
    </source>
</reference>
<feature type="binding site" evidence="18">
    <location>
        <begin position="404"/>
        <end position="406"/>
    </location>
    <ligand>
        <name>ATP</name>
        <dbReference type="ChEBI" id="CHEBI:30616"/>
    </ligand>
</feature>
<feature type="transmembrane region" description="Helical" evidence="21">
    <location>
        <begin position="780"/>
        <end position="798"/>
    </location>
</feature>
<evidence type="ECO:0000256" key="11">
    <source>
        <dbReference type="ARBA" id="ARBA00022842"/>
    </source>
</evidence>
<feature type="transmembrane region" description="Helical" evidence="21">
    <location>
        <begin position="216"/>
        <end position="233"/>
    </location>
</feature>
<feature type="domain" description="Guanylate cyclase" evidence="22">
    <location>
        <begin position="936"/>
        <end position="1074"/>
    </location>
</feature>
<evidence type="ECO:0000256" key="8">
    <source>
        <dbReference type="ARBA" id="ARBA00022737"/>
    </source>
</evidence>
<dbReference type="InterPro" id="IPR009398">
    <property type="entry name" value="Adcy_conserved_dom"/>
</dbReference>
<keyword evidence="16 17" id="KW-0456">Lyase</keyword>
<dbReference type="InterPro" id="IPR030672">
    <property type="entry name" value="Adcy"/>
</dbReference>
<dbReference type="PANTHER" id="PTHR45627">
    <property type="entry name" value="ADENYLATE CYCLASE TYPE 1"/>
    <property type="match status" value="1"/>
</dbReference>
<keyword evidence="7 17" id="KW-0479">Metal-binding</keyword>
<protein>
    <recommendedName>
        <fullName evidence="5 17">adenylate cyclase</fullName>
        <ecNumber evidence="5 17">4.6.1.1</ecNumber>
    </recommendedName>
</protein>
<proteinExistence type="inferred from homology"/>
<keyword evidence="6 21" id="KW-0812">Transmembrane</keyword>
<keyword evidence="15" id="KW-0325">Glycoprotein</keyword>
<evidence type="ECO:0000256" key="7">
    <source>
        <dbReference type="ARBA" id="ARBA00022723"/>
    </source>
</evidence>
<dbReference type="GO" id="GO:0005886">
    <property type="term" value="C:plasma membrane"/>
    <property type="evidence" value="ECO:0007669"/>
    <property type="project" value="InterPro"/>
</dbReference>
<keyword evidence="24" id="KW-1185">Reference proteome</keyword>
<feature type="binding site" evidence="18">
    <location>
        <begin position="1068"/>
        <end position="1072"/>
    </location>
    <ligand>
        <name>ATP</name>
        <dbReference type="ChEBI" id="CHEBI:30616"/>
    </ligand>
</feature>
<feature type="binding site" evidence="18">
    <location>
        <position position="450"/>
    </location>
    <ligand>
        <name>ATP</name>
        <dbReference type="ChEBI" id="CHEBI:30616"/>
    </ligand>
</feature>
<feature type="domain" description="Guanylate cyclase" evidence="22">
    <location>
        <begin position="357"/>
        <end position="484"/>
    </location>
</feature>
<feature type="compositionally biased region" description="Polar residues" evidence="20">
    <location>
        <begin position="42"/>
        <end position="56"/>
    </location>
</feature>
<dbReference type="GO" id="GO:0005524">
    <property type="term" value="F:ATP binding"/>
    <property type="evidence" value="ECO:0007669"/>
    <property type="project" value="UniProtKB-UniRule"/>
</dbReference>
<sequence length="1133" mass="127570">MAKTPRSSKVLPQNMAVPISNIQENGNVFLVGNKNGDIKMTSPGSSRPGTANSGTRKSAWDRAREKYKEQQEQVKHLSKVTPIVGDDSVTSKQHLDLTTIASVFKSKRFKDIQLEWLFQRYFFKLNQTNLSILMALFCVTCVLSIISYYIGGATLPARGVNLGIALVTFVVLEIVCNRGTFFQQQMVVICYITLVLLCEFVVLMCLDTDPSSATDSAWSTVIFIYMLYTLLPIRMRLAVISGMGMSVLQIVCSIGKNYSDVFLWKQVVANSFLFICANIAGIFTHYPTEVAQRQAFLETRKCIEARLTTQRENQEQERLLLSVLPRHVAMEMKADIAGKPKDTMFHKIYIQRHENVSILFADMCGFTQLSSQCTAQELVQLLNELFARFDRLAADNHCLRIKILGDCYYCVSGLPDPRPDHAHCCVEMGLDMIQAISLVRDVTGADVNMRVGIHSGRVHCGVLGLRKWQFDVWSNDVTLANTMEAGGVPGLVHITEETLGFLNECYDVEPGNGGERNTYLRDNKITTYLIRGEQQRIKEKPKISPKKSARGRPPQGGGKSAAAKRMGFDDDPNANIHQKLGFGDHFESKNPEDEVNEYLGRAIDARSIDKLRSDHVTAFFLTFRKKDLEEKYSKVRDTMFTSHLGCTLLMLMCIAVIQLVILPHYKVYFKGNDFRYYLFHCFIETFQYTPKGLRSAATKIAVNKWLNQLVAMLAVSVLFVASIFAMFFLGTTSYIECLSSYYGISQSNFTISLVHLANITRVTETNICHQSDATTHFPEHFTFCVMLAMIGCAVYVQASSVFKLVVLLIMLFGYCIIVEVFFVNLYDNRDLLLVAESGKELRDPVSFIPLKWETVAVLVVLVGILFVQTQQVESTSRLDFLWKVQATDEKEEMESLRAYNKRLVTNILPINVAEHFMKNTYKKDEDLYYLDSENSGVMFASITNFSEFYMELEGNNEGVECLRLLNEIIADFDEVLGDEKFGCIEKIKTIGSTYMAASGLTPQTNFSDMSHVVALAEYAFAIQAQLQYVNEHSFNNFKIRIGMNVGPVVSGVIGARKPHYDIWGNSVNVASRMDSTGLPNSIQVTQDMHNILSVRGYELKCRGIVKVKGKGDMTTYFLTGRPDGKIQSPLMPS</sequence>
<dbReference type="FunFam" id="3.30.70.1230:FF:000002">
    <property type="entry name" value="Adenylate cyclase"/>
    <property type="match status" value="1"/>
</dbReference>